<evidence type="ECO:0000259" key="18">
    <source>
        <dbReference type="Pfam" id="PF20659"/>
    </source>
</evidence>
<evidence type="ECO:0000256" key="9">
    <source>
        <dbReference type="ARBA" id="ARBA00047918"/>
    </source>
</evidence>
<keyword evidence="6 11" id="KW-0479">Metal-binding</keyword>
<keyword evidence="4 11" id="KW-0816">Tricarboxylic acid cycle</keyword>
<organism evidence="19 20">
    <name type="scientific">Nocardia vermiculata</name>
    <dbReference type="NCBI Taxonomy" id="257274"/>
    <lineage>
        <taxon>Bacteria</taxon>
        <taxon>Bacillati</taxon>
        <taxon>Actinomycetota</taxon>
        <taxon>Actinomycetes</taxon>
        <taxon>Mycobacteriales</taxon>
        <taxon>Nocardiaceae</taxon>
        <taxon>Nocardia</taxon>
    </lineage>
</organism>
<dbReference type="UniPathway" id="UPA00703">
    <property type="reaction ID" value="UER00720"/>
</dbReference>
<protein>
    <recommendedName>
        <fullName evidence="11 12">Malate synthase G</fullName>
        <ecNumber evidence="11 12">2.3.3.9</ecNumber>
    </recommendedName>
</protein>
<dbReference type="Gene3D" id="3.20.20.360">
    <property type="entry name" value="Malate synthase, domain 3"/>
    <property type="match status" value="2"/>
</dbReference>
<keyword evidence="2 11" id="KW-0329">Glyoxylate bypass</keyword>
<keyword evidence="3 11" id="KW-0963">Cytoplasm</keyword>
<keyword evidence="7 11" id="KW-0460">Magnesium</keyword>
<dbReference type="InterPro" id="IPR048356">
    <property type="entry name" value="MS_N"/>
</dbReference>
<keyword evidence="8 11" id="KW-0558">Oxidation</keyword>
<feature type="binding site" evidence="11">
    <location>
        <position position="340"/>
    </location>
    <ligand>
        <name>glyoxylate</name>
        <dbReference type="ChEBI" id="CHEBI:36655"/>
    </ligand>
</feature>
<evidence type="ECO:0000256" key="12">
    <source>
        <dbReference type="NCBIfam" id="TIGR01345"/>
    </source>
</evidence>
<accession>A0A846Y4Y1</accession>
<feature type="binding site" evidence="11">
    <location>
        <begin position="457"/>
        <end position="460"/>
    </location>
    <ligand>
        <name>glyoxylate</name>
        <dbReference type="ChEBI" id="CHEBI:36655"/>
    </ligand>
</feature>
<feature type="domain" description="Malate synthase TIM barrel" evidence="15">
    <location>
        <begin position="337"/>
        <end position="570"/>
    </location>
</feature>
<feature type="modified residue" description="Cysteine sulfenic acid (-SOH)" evidence="11">
    <location>
        <position position="618"/>
    </location>
</feature>
<evidence type="ECO:0000256" key="13">
    <source>
        <dbReference type="PIRSR" id="PIRSR601465-50"/>
    </source>
</evidence>
<dbReference type="FunFam" id="3.20.20.360:FF:000002">
    <property type="entry name" value="Malate synthase G"/>
    <property type="match status" value="1"/>
</dbReference>
<feature type="binding site" evidence="11">
    <location>
        <position position="276"/>
    </location>
    <ligand>
        <name>acetyl-CoA</name>
        <dbReference type="ChEBI" id="CHEBI:57288"/>
    </ligand>
</feature>
<dbReference type="GO" id="GO:0006097">
    <property type="term" value="P:glyoxylate cycle"/>
    <property type="evidence" value="ECO:0007669"/>
    <property type="project" value="UniProtKB-UniRule"/>
</dbReference>
<evidence type="ECO:0000256" key="4">
    <source>
        <dbReference type="ARBA" id="ARBA00022532"/>
    </source>
</evidence>
<reference evidence="19 20" key="1">
    <citation type="submission" date="2020-04" db="EMBL/GenBank/DDBJ databases">
        <title>MicrobeNet Type strains.</title>
        <authorList>
            <person name="Nicholson A.C."/>
        </authorList>
    </citation>
    <scope>NUCLEOTIDE SEQUENCE [LARGE SCALE GENOMIC DNA]</scope>
    <source>
        <strain evidence="19 20">JCM 12354</strain>
    </source>
</reference>
<name>A0A846Y4Y1_9NOCA</name>
<feature type="binding site" evidence="11">
    <location>
        <position position="541"/>
    </location>
    <ligand>
        <name>acetyl-CoA</name>
        <dbReference type="ChEBI" id="CHEBI:57288"/>
    </ligand>
</feature>
<evidence type="ECO:0000313" key="19">
    <source>
        <dbReference type="EMBL" id="NKY52771.1"/>
    </source>
</evidence>
<evidence type="ECO:0000256" key="1">
    <source>
        <dbReference type="ARBA" id="ARBA00001946"/>
    </source>
</evidence>
<dbReference type="Pfam" id="PF20658">
    <property type="entry name" value="MSG_insertion"/>
    <property type="match status" value="1"/>
</dbReference>
<dbReference type="GO" id="GO:0009986">
    <property type="term" value="C:cell surface"/>
    <property type="evidence" value="ECO:0007669"/>
    <property type="project" value="UniProtKB-ARBA"/>
</dbReference>
<feature type="binding site" evidence="11">
    <location>
        <position position="460"/>
    </location>
    <ligand>
        <name>Mg(2+)</name>
        <dbReference type="ChEBI" id="CHEBI:18420"/>
    </ligand>
</feature>
<dbReference type="InterPro" id="IPR046363">
    <property type="entry name" value="MS_N_TIM-barrel_dom"/>
</dbReference>
<dbReference type="GO" id="GO:0005829">
    <property type="term" value="C:cytosol"/>
    <property type="evidence" value="ECO:0007669"/>
    <property type="project" value="TreeGrafter"/>
</dbReference>
<comment type="cofactor">
    <cofactor evidence="1 11">
        <name>Mg(2+)</name>
        <dbReference type="ChEBI" id="CHEBI:18420"/>
    </cofactor>
</comment>
<comment type="subcellular location">
    <subcellularLocation>
        <location evidence="11 14">Cytoplasm</location>
    </subcellularLocation>
</comment>
<evidence type="ECO:0000256" key="8">
    <source>
        <dbReference type="ARBA" id="ARBA00023097"/>
    </source>
</evidence>
<sequence length="727" mass="78551">MTERIQVGGLQVAKVLHDFVENEALPGSGVDSAAFWTGAESLINDLAPRNRALLTERDEIQGKLDAWHGENPGVGYDKAAYKKFLAEIGYLREEPADFSIGTQNVDDEIATTAGPQLVVPVSNARFAINAANARWGSLYDALYGTDAISEANGAEKGTSYNKVRGDKVIEWARNFLDDAVPLITGSHVGSKAYKIVDGELEVTLEDGTDIGLADSSALLGYLGDPASPTSVLLRHNGLHIDIQIDPESPIGKTDDAGVKDVVLESAVTTIMDFEDSVAAVDAEDKVAGYHNWLGLMKGDLAEEVSKGGKTFTRTMNPDRVYTGLDGNDVVLHGRSLMFVRNVGHLMTSDAILDAEGNEVPEGILDGLITSLAAVHSLNGKAAVSNSRTGSVYIVKPKMHGPDEVAFANDLFDRVEDVLGLARNTLKVGIMDEERRTTVNLKACIQAAKDRVVFINTGFLDRTGDEIHTSMEAGPMIRKAEMKTQTWMLSYEDWNVDKGLATGLPHKAQIGKGMWAMPDLMAGMLEQKGAHPRAGATTAWVPSPTAATLHSTHYHLVDVFKRQAEIAKGGPRAVVDQILEIPLAADTNWSADEIANELDNNCQSILGYVVRWIDQGVGCSKVPDINDVALMEDRATLRISSQLLANWLRHGIVSADQIVASLERMAPVVDRQNAGDAAYQPMAPDFANSIAFQAAKELILEGAQQPNGYTEPILHRRRRDAKALAAKS</sequence>
<dbReference type="InterPro" id="IPR001465">
    <property type="entry name" value="Malate_synthase_TIM"/>
</dbReference>
<dbReference type="InterPro" id="IPR048355">
    <property type="entry name" value="MS_C"/>
</dbReference>
<dbReference type="SUPFAM" id="SSF51645">
    <property type="entry name" value="Malate synthase G"/>
    <property type="match status" value="1"/>
</dbReference>
<dbReference type="EMBL" id="JAAXOP010000013">
    <property type="protein sequence ID" value="NKY52771.1"/>
    <property type="molecule type" value="Genomic_DNA"/>
</dbReference>
<keyword evidence="19" id="KW-0012">Acyltransferase</keyword>
<dbReference type="GO" id="GO:0006099">
    <property type="term" value="P:tricarboxylic acid cycle"/>
    <property type="evidence" value="ECO:0007669"/>
    <property type="project" value="UniProtKB-KW"/>
</dbReference>
<feature type="binding site" evidence="11">
    <location>
        <begin position="125"/>
        <end position="126"/>
    </location>
    <ligand>
        <name>acetyl-CoA</name>
        <dbReference type="ChEBI" id="CHEBI:57288"/>
    </ligand>
</feature>
<dbReference type="Gene3D" id="1.20.1220.12">
    <property type="entry name" value="Malate synthase, domain III"/>
    <property type="match status" value="1"/>
</dbReference>
<evidence type="ECO:0000256" key="6">
    <source>
        <dbReference type="ARBA" id="ARBA00022723"/>
    </source>
</evidence>
<dbReference type="GO" id="GO:0000287">
    <property type="term" value="F:magnesium ion binding"/>
    <property type="evidence" value="ECO:0007669"/>
    <property type="project" value="TreeGrafter"/>
</dbReference>
<dbReference type="Pfam" id="PF20656">
    <property type="entry name" value="MS_N"/>
    <property type="match status" value="1"/>
</dbReference>
<dbReference type="EC" id="2.3.3.9" evidence="11 12"/>
<comment type="caution">
    <text evidence="11">Lacks conserved residue(s) required for the propagation of feature annotation.</text>
</comment>
<feature type="active site" description="Proton acceptor" evidence="11 13">
    <location>
        <position position="340"/>
    </location>
</feature>
<evidence type="ECO:0000256" key="10">
    <source>
        <dbReference type="ARBA" id="ARBA00054368"/>
    </source>
</evidence>
<comment type="pathway">
    <text evidence="11 14">Carbohydrate metabolism; glyoxylate cycle; (S)-malate from isocitrate: step 2/2.</text>
</comment>
<dbReference type="RefSeq" id="WP_067874195.1">
    <property type="nucleotide sequence ID" value="NZ_JAAXOP010000013.1"/>
</dbReference>
<evidence type="ECO:0000256" key="11">
    <source>
        <dbReference type="HAMAP-Rule" id="MF_00641"/>
    </source>
</evidence>
<dbReference type="PANTHER" id="PTHR42739:SF1">
    <property type="entry name" value="MALATE SYNTHASE G"/>
    <property type="match status" value="1"/>
</dbReference>
<evidence type="ECO:0000259" key="16">
    <source>
        <dbReference type="Pfam" id="PF20656"/>
    </source>
</evidence>
<feature type="binding site" evidence="11">
    <location>
        <position position="432"/>
    </location>
    <ligand>
        <name>glyoxylate</name>
        <dbReference type="ChEBI" id="CHEBI:36655"/>
    </ligand>
</feature>
<gene>
    <name evidence="11" type="primary">glcB</name>
    <name evidence="19" type="ORF">HGA08_21450</name>
</gene>
<evidence type="ECO:0000256" key="7">
    <source>
        <dbReference type="ARBA" id="ARBA00022842"/>
    </source>
</evidence>
<dbReference type="HAMAP" id="MF_00641">
    <property type="entry name" value="Malate_synth_G"/>
    <property type="match status" value="1"/>
</dbReference>
<dbReference type="InterPro" id="IPR044856">
    <property type="entry name" value="Malate_synth_C_sf"/>
</dbReference>
<feature type="active site" description="Proton donor" evidence="11 13">
    <location>
        <position position="632"/>
    </location>
</feature>
<dbReference type="InterPro" id="IPR006253">
    <property type="entry name" value="Malate_synthG"/>
</dbReference>
<comment type="subunit">
    <text evidence="11">Monomer.</text>
</comment>
<dbReference type="PANTHER" id="PTHR42739">
    <property type="entry name" value="MALATE SYNTHASE G"/>
    <property type="match status" value="1"/>
</dbReference>
<feature type="binding site" evidence="11">
    <location>
        <position position="432"/>
    </location>
    <ligand>
        <name>Mg(2+)</name>
        <dbReference type="ChEBI" id="CHEBI:18420"/>
    </ligand>
</feature>
<evidence type="ECO:0000313" key="20">
    <source>
        <dbReference type="Proteomes" id="UP000565711"/>
    </source>
</evidence>
<evidence type="ECO:0000256" key="3">
    <source>
        <dbReference type="ARBA" id="ARBA00022490"/>
    </source>
</evidence>
<dbReference type="InterPro" id="IPR048357">
    <property type="entry name" value="MSG_insertion"/>
</dbReference>
<dbReference type="AlphaFoldDB" id="A0A846Y4Y1"/>
<dbReference type="NCBIfam" id="TIGR01345">
    <property type="entry name" value="malate_syn_G"/>
    <property type="match status" value="1"/>
</dbReference>
<dbReference type="CDD" id="cd00728">
    <property type="entry name" value="malate_synt_G"/>
    <property type="match status" value="1"/>
</dbReference>
<keyword evidence="20" id="KW-1185">Reference proteome</keyword>
<dbReference type="Pfam" id="PF01274">
    <property type="entry name" value="MS_TIM-barrel"/>
    <property type="match status" value="1"/>
</dbReference>
<feature type="binding site" evidence="11">
    <location>
        <position position="118"/>
    </location>
    <ligand>
        <name>acetyl-CoA</name>
        <dbReference type="ChEBI" id="CHEBI:57288"/>
    </ligand>
</feature>
<evidence type="ECO:0000256" key="2">
    <source>
        <dbReference type="ARBA" id="ARBA00022435"/>
    </source>
</evidence>
<dbReference type="Proteomes" id="UP000565711">
    <property type="component" value="Unassembled WGS sequence"/>
</dbReference>
<dbReference type="Pfam" id="PF20659">
    <property type="entry name" value="MS_C"/>
    <property type="match status" value="1"/>
</dbReference>
<comment type="function">
    <text evidence="10 11">Involved in the glycolate utilization. Catalyzes the condensation and subsequent hydrolysis of acetyl-coenzyme A (acetyl-CoA) and glyoxylate to form malate and CoA.</text>
</comment>
<dbReference type="GO" id="GO:0004474">
    <property type="term" value="F:malate synthase activity"/>
    <property type="evidence" value="ECO:0007669"/>
    <property type="project" value="UniProtKB-UniRule"/>
</dbReference>
<dbReference type="InterPro" id="IPR011076">
    <property type="entry name" value="Malate_synth_sf"/>
</dbReference>
<feature type="domain" description="Malate synthase N-terminal" evidence="16">
    <location>
        <begin position="17"/>
        <end position="72"/>
    </location>
</feature>
<comment type="catalytic activity">
    <reaction evidence="9 11 14">
        <text>glyoxylate + acetyl-CoA + H2O = (S)-malate + CoA + H(+)</text>
        <dbReference type="Rhea" id="RHEA:18181"/>
        <dbReference type="ChEBI" id="CHEBI:15377"/>
        <dbReference type="ChEBI" id="CHEBI:15378"/>
        <dbReference type="ChEBI" id="CHEBI:15589"/>
        <dbReference type="ChEBI" id="CHEBI:36655"/>
        <dbReference type="ChEBI" id="CHEBI:57287"/>
        <dbReference type="ChEBI" id="CHEBI:57288"/>
        <dbReference type="EC" id="2.3.3.9"/>
    </reaction>
</comment>
<evidence type="ECO:0000256" key="5">
    <source>
        <dbReference type="ARBA" id="ARBA00022679"/>
    </source>
</evidence>
<evidence type="ECO:0000259" key="17">
    <source>
        <dbReference type="Pfam" id="PF20658"/>
    </source>
</evidence>
<dbReference type="NCBIfam" id="NF002825">
    <property type="entry name" value="PRK02999.1"/>
    <property type="match status" value="1"/>
</dbReference>
<dbReference type="GO" id="GO:0009436">
    <property type="term" value="P:glyoxylate catabolic process"/>
    <property type="evidence" value="ECO:0007669"/>
    <property type="project" value="TreeGrafter"/>
</dbReference>
<feature type="binding site" evidence="11">
    <location>
        <position position="313"/>
    </location>
    <ligand>
        <name>acetyl-CoA</name>
        <dbReference type="ChEBI" id="CHEBI:57288"/>
    </ligand>
</feature>
<comment type="caution">
    <text evidence="19">The sequence shown here is derived from an EMBL/GenBank/DDBJ whole genome shotgun (WGS) entry which is preliminary data.</text>
</comment>
<evidence type="ECO:0000256" key="14">
    <source>
        <dbReference type="RuleBase" id="RU003572"/>
    </source>
</evidence>
<feature type="domain" description="Malate synthase C-terminal" evidence="18">
    <location>
        <begin position="592"/>
        <end position="696"/>
    </location>
</feature>
<comment type="similarity">
    <text evidence="11 14">Belongs to the malate synthase family. GlcB subfamily.</text>
</comment>
<keyword evidence="5 11" id="KW-0808">Transferase</keyword>
<feature type="domain" description="Malate synthase G alpha-beta insertion" evidence="17">
    <location>
        <begin position="160"/>
        <end position="235"/>
    </location>
</feature>
<evidence type="ECO:0000259" key="15">
    <source>
        <dbReference type="Pfam" id="PF01274"/>
    </source>
</evidence>
<proteinExistence type="inferred from homology"/>